<organism evidence="1 2">
    <name type="scientific">Caballeronia sordidicola</name>
    <name type="common">Burkholderia sordidicola</name>
    <dbReference type="NCBI Taxonomy" id="196367"/>
    <lineage>
        <taxon>Bacteria</taxon>
        <taxon>Pseudomonadati</taxon>
        <taxon>Pseudomonadota</taxon>
        <taxon>Betaproteobacteria</taxon>
        <taxon>Burkholderiales</taxon>
        <taxon>Burkholderiaceae</taxon>
        <taxon>Caballeronia</taxon>
    </lineage>
</organism>
<dbReference type="Proteomes" id="UP000194546">
    <property type="component" value="Unassembled WGS sequence"/>
</dbReference>
<dbReference type="EMBL" id="NBTY01000161">
    <property type="protein sequence ID" value="OTP68899.1"/>
    <property type="molecule type" value="Genomic_DNA"/>
</dbReference>
<evidence type="ECO:0000313" key="1">
    <source>
        <dbReference type="EMBL" id="OTP68899.1"/>
    </source>
</evidence>
<comment type="caution">
    <text evidence="1">The sequence shown here is derived from an EMBL/GenBank/DDBJ whole genome shotgun (WGS) entry which is preliminary data.</text>
</comment>
<dbReference type="AlphaFoldDB" id="A0A242MCN0"/>
<reference evidence="1 2" key="1">
    <citation type="submission" date="2017-03" db="EMBL/GenBank/DDBJ databases">
        <title>Genome analysis of strain PAMC 26510.</title>
        <authorList>
            <person name="Oh H.-M."/>
            <person name="Yang J.-A."/>
        </authorList>
    </citation>
    <scope>NUCLEOTIDE SEQUENCE [LARGE SCALE GENOMIC DNA]</scope>
    <source>
        <strain evidence="1 2">PAMC 26510</strain>
    </source>
</reference>
<gene>
    <name evidence="1" type="ORF">PAMC26510_28635</name>
</gene>
<name>A0A242MCN0_CABSO</name>
<evidence type="ECO:0000313" key="2">
    <source>
        <dbReference type="Proteomes" id="UP000194546"/>
    </source>
</evidence>
<accession>A0A242MCN0</accession>
<sequence length="49" mass="5452">MGEAAALDQGWQARERAVFVTLFRHFLVSAIFNESGIVDGSRRVRRCGA</sequence>
<proteinExistence type="predicted"/>
<protein>
    <submittedName>
        <fullName evidence="1">Uncharacterized protein</fullName>
    </submittedName>
</protein>